<dbReference type="AlphaFoldDB" id="A0A1M5VVD1"/>
<keyword evidence="1 2" id="KW-0129">CBS domain</keyword>
<dbReference type="InterPro" id="IPR051257">
    <property type="entry name" value="Diverse_CBS-Domain"/>
</dbReference>
<dbReference type="InterPro" id="IPR000644">
    <property type="entry name" value="CBS_dom"/>
</dbReference>
<dbReference type="OrthoDB" id="9802114at2"/>
<evidence type="ECO:0000256" key="1">
    <source>
        <dbReference type="ARBA" id="ARBA00023122"/>
    </source>
</evidence>
<dbReference type="Proteomes" id="UP000184212">
    <property type="component" value="Unassembled WGS sequence"/>
</dbReference>
<reference evidence="4 5" key="1">
    <citation type="submission" date="2016-11" db="EMBL/GenBank/DDBJ databases">
        <authorList>
            <person name="Jaros S."/>
            <person name="Januszkiewicz K."/>
            <person name="Wedrychowicz H."/>
        </authorList>
    </citation>
    <scope>NUCLEOTIDE SEQUENCE [LARGE SCALE GENOMIC DNA]</scope>
    <source>
        <strain evidence="4 5">DSM 24574</strain>
    </source>
</reference>
<protein>
    <submittedName>
        <fullName evidence="4">CBS domain-containing protein</fullName>
    </submittedName>
</protein>
<dbReference type="InterPro" id="IPR046342">
    <property type="entry name" value="CBS_dom_sf"/>
</dbReference>
<gene>
    <name evidence="4" type="ORF">SAMN04488109_5443</name>
</gene>
<proteinExistence type="predicted"/>
<evidence type="ECO:0000313" key="4">
    <source>
        <dbReference type="EMBL" id="SHH79181.1"/>
    </source>
</evidence>
<feature type="domain" description="CBS" evidence="3">
    <location>
        <begin position="9"/>
        <end position="69"/>
    </location>
</feature>
<dbReference type="PROSITE" id="PS51371">
    <property type="entry name" value="CBS"/>
    <property type="match status" value="2"/>
</dbReference>
<name>A0A1M5VVD1_9BACT</name>
<sequence length="142" mass="16222">MGKVRNILQSKGEAVFTVEPTITVYHGLELMVEQNVGGLLICDQGKFVGIFTERDYARKLVLKGKNSKETLIRELMTEHPVTVCPDDTIEECMKVMTNRQIRHLPVMDGETLVGVVSIGDLIRFMLEEQRFIIENLEQYITH</sequence>
<dbReference type="RefSeq" id="WP_073141265.1">
    <property type="nucleotide sequence ID" value="NZ_FQWQ01000004.1"/>
</dbReference>
<evidence type="ECO:0000256" key="2">
    <source>
        <dbReference type="PROSITE-ProRule" id="PRU00703"/>
    </source>
</evidence>
<keyword evidence="5" id="KW-1185">Reference proteome</keyword>
<dbReference type="InterPro" id="IPR044725">
    <property type="entry name" value="CBSX3_CBS_dom"/>
</dbReference>
<evidence type="ECO:0000259" key="3">
    <source>
        <dbReference type="PROSITE" id="PS51371"/>
    </source>
</evidence>
<feature type="domain" description="CBS" evidence="3">
    <location>
        <begin position="76"/>
        <end position="131"/>
    </location>
</feature>
<accession>A0A1M5VVD1</accession>
<dbReference type="SUPFAM" id="SSF54631">
    <property type="entry name" value="CBS-domain pair"/>
    <property type="match status" value="1"/>
</dbReference>
<dbReference type="Gene3D" id="3.10.580.10">
    <property type="entry name" value="CBS-domain"/>
    <property type="match status" value="1"/>
</dbReference>
<organism evidence="4 5">
    <name type="scientific">Chryseolinea serpens</name>
    <dbReference type="NCBI Taxonomy" id="947013"/>
    <lineage>
        <taxon>Bacteria</taxon>
        <taxon>Pseudomonadati</taxon>
        <taxon>Bacteroidota</taxon>
        <taxon>Cytophagia</taxon>
        <taxon>Cytophagales</taxon>
        <taxon>Fulvivirgaceae</taxon>
        <taxon>Chryseolinea</taxon>
    </lineage>
</organism>
<dbReference type="EMBL" id="FQWQ01000004">
    <property type="protein sequence ID" value="SHH79181.1"/>
    <property type="molecule type" value="Genomic_DNA"/>
</dbReference>
<dbReference type="Pfam" id="PF00571">
    <property type="entry name" value="CBS"/>
    <property type="match status" value="2"/>
</dbReference>
<dbReference type="SMART" id="SM00116">
    <property type="entry name" value="CBS"/>
    <property type="match status" value="2"/>
</dbReference>
<dbReference type="PANTHER" id="PTHR43080:SF2">
    <property type="entry name" value="CBS DOMAIN-CONTAINING PROTEIN"/>
    <property type="match status" value="1"/>
</dbReference>
<dbReference type="CDD" id="cd04623">
    <property type="entry name" value="CBS_pair_bac_euk"/>
    <property type="match status" value="1"/>
</dbReference>
<dbReference type="STRING" id="947013.SAMN04488109_5443"/>
<evidence type="ECO:0000313" key="5">
    <source>
        <dbReference type="Proteomes" id="UP000184212"/>
    </source>
</evidence>
<dbReference type="PANTHER" id="PTHR43080">
    <property type="entry name" value="CBS DOMAIN-CONTAINING PROTEIN CBSX3, MITOCHONDRIAL"/>
    <property type="match status" value="1"/>
</dbReference>